<evidence type="ECO:0000313" key="4">
    <source>
        <dbReference type="Proteomes" id="UP001209540"/>
    </source>
</evidence>
<evidence type="ECO:0000256" key="2">
    <source>
        <dbReference type="SAM" id="Phobius"/>
    </source>
</evidence>
<feature type="transmembrane region" description="Helical" evidence="2">
    <location>
        <begin position="292"/>
        <end position="314"/>
    </location>
</feature>
<feature type="compositionally biased region" description="Low complexity" evidence="1">
    <location>
        <begin position="455"/>
        <end position="465"/>
    </location>
</feature>
<reference evidence="3" key="1">
    <citation type="journal article" date="2022" name="IScience">
        <title>Evolution of zygomycete secretomes and the origins of terrestrial fungal ecologies.</title>
        <authorList>
            <person name="Chang Y."/>
            <person name="Wang Y."/>
            <person name="Mondo S."/>
            <person name="Ahrendt S."/>
            <person name="Andreopoulos W."/>
            <person name="Barry K."/>
            <person name="Beard J."/>
            <person name="Benny G.L."/>
            <person name="Blankenship S."/>
            <person name="Bonito G."/>
            <person name="Cuomo C."/>
            <person name="Desiro A."/>
            <person name="Gervers K.A."/>
            <person name="Hundley H."/>
            <person name="Kuo A."/>
            <person name="LaButti K."/>
            <person name="Lang B.F."/>
            <person name="Lipzen A."/>
            <person name="O'Donnell K."/>
            <person name="Pangilinan J."/>
            <person name="Reynolds N."/>
            <person name="Sandor L."/>
            <person name="Smith M.E."/>
            <person name="Tsang A."/>
            <person name="Grigoriev I.V."/>
            <person name="Stajich J.E."/>
            <person name="Spatafora J.W."/>
        </authorList>
    </citation>
    <scope>NUCLEOTIDE SEQUENCE</scope>
    <source>
        <strain evidence="3">RSA 2281</strain>
    </source>
</reference>
<protein>
    <submittedName>
        <fullName evidence="3">Uncharacterized protein</fullName>
    </submittedName>
</protein>
<comment type="caution">
    <text evidence="3">The sequence shown here is derived from an EMBL/GenBank/DDBJ whole genome shotgun (WGS) entry which is preliminary data.</text>
</comment>
<feature type="transmembrane region" description="Helical" evidence="2">
    <location>
        <begin position="51"/>
        <end position="75"/>
    </location>
</feature>
<keyword evidence="2" id="KW-1133">Transmembrane helix</keyword>
<feature type="compositionally biased region" description="Low complexity" evidence="1">
    <location>
        <begin position="142"/>
        <end position="159"/>
    </location>
</feature>
<reference evidence="3" key="2">
    <citation type="submission" date="2023-02" db="EMBL/GenBank/DDBJ databases">
        <authorList>
            <consortium name="DOE Joint Genome Institute"/>
            <person name="Mondo S.J."/>
            <person name="Chang Y."/>
            <person name="Wang Y."/>
            <person name="Ahrendt S."/>
            <person name="Andreopoulos W."/>
            <person name="Barry K."/>
            <person name="Beard J."/>
            <person name="Benny G.L."/>
            <person name="Blankenship S."/>
            <person name="Bonito G."/>
            <person name="Cuomo C."/>
            <person name="Desiro A."/>
            <person name="Gervers K.A."/>
            <person name="Hundley H."/>
            <person name="Kuo A."/>
            <person name="LaButti K."/>
            <person name="Lang B.F."/>
            <person name="Lipzen A."/>
            <person name="O'Donnell K."/>
            <person name="Pangilinan J."/>
            <person name="Reynolds N."/>
            <person name="Sandor L."/>
            <person name="Smith M.W."/>
            <person name="Tsang A."/>
            <person name="Grigoriev I.V."/>
            <person name="Stajich J.E."/>
            <person name="Spatafora J.W."/>
        </authorList>
    </citation>
    <scope>NUCLEOTIDE SEQUENCE</scope>
    <source>
        <strain evidence="3">RSA 2281</strain>
    </source>
</reference>
<dbReference type="AlphaFoldDB" id="A0AAD5JZJ1"/>
<feature type="transmembrane region" description="Helical" evidence="2">
    <location>
        <begin position="183"/>
        <end position="204"/>
    </location>
</feature>
<feature type="region of interest" description="Disordered" evidence="1">
    <location>
        <begin position="135"/>
        <end position="162"/>
    </location>
</feature>
<keyword evidence="2" id="KW-0472">Membrane</keyword>
<organism evidence="3 4">
    <name type="scientific">Phascolomyces articulosus</name>
    <dbReference type="NCBI Taxonomy" id="60185"/>
    <lineage>
        <taxon>Eukaryota</taxon>
        <taxon>Fungi</taxon>
        <taxon>Fungi incertae sedis</taxon>
        <taxon>Mucoromycota</taxon>
        <taxon>Mucoromycotina</taxon>
        <taxon>Mucoromycetes</taxon>
        <taxon>Mucorales</taxon>
        <taxon>Lichtheimiaceae</taxon>
        <taxon>Phascolomyces</taxon>
    </lineage>
</organism>
<dbReference type="Proteomes" id="UP001209540">
    <property type="component" value="Unassembled WGS sequence"/>
</dbReference>
<feature type="transmembrane region" description="Helical" evidence="2">
    <location>
        <begin position="263"/>
        <end position="286"/>
    </location>
</feature>
<gene>
    <name evidence="3" type="ORF">BDA99DRAFT_537486</name>
</gene>
<keyword evidence="4" id="KW-1185">Reference proteome</keyword>
<evidence type="ECO:0000313" key="3">
    <source>
        <dbReference type="EMBL" id="KAI9262140.1"/>
    </source>
</evidence>
<feature type="region of interest" description="Disordered" evidence="1">
    <location>
        <begin position="438"/>
        <end position="472"/>
    </location>
</feature>
<feature type="transmembrane region" description="Helical" evidence="2">
    <location>
        <begin position="224"/>
        <end position="251"/>
    </location>
</feature>
<name>A0AAD5JZJ1_9FUNG</name>
<evidence type="ECO:0000256" key="1">
    <source>
        <dbReference type="SAM" id="MobiDB-lite"/>
    </source>
</evidence>
<proteinExistence type="predicted"/>
<sequence>MATISKNVSKTAQPQKKFCNSRNLSSVSLTLSLSVMSVSIFHAIRAKQYYWRYVIMFTAGLFQSIRSIILIAMAIQATNLGYIDLFYSSTAAMIFFDQMFPLLLFCTFFEVCRTIINIETKNASITAAATTINHQQQTPRQSSANNTPNVTVTATATPSKEQHSPLSYTKKYFKKKLISTYTAYLWTFIILIVMIAFCGTYSSIETEYGERVRYSQYTFSQAMPFNVIGMYTFSRLGLWAYVFYGIMQLWAGWKELRPYKKSLLSFFFIVFLLPIIGYTVTAVYLMDPYAEAYLIISFITVNLVGLFGLLWATYASRAYWSPSQIVAIYNNAQQQPPMSFMPGSQTPVGAAALPQQQQYAIMQSSPLPSTSLMATTPIISQTQPSSNQLVYQQQQQYPIVQIPQQQFQPGQPYPIVQIPIDQFTQANQQQQYPTVFLQSVSSPQPPDGQHHVAEQQHQQMQNPNQYTTDDHR</sequence>
<accession>A0AAD5JZJ1</accession>
<keyword evidence="2" id="KW-0812">Transmembrane</keyword>
<dbReference type="EMBL" id="JAIXMP010000014">
    <property type="protein sequence ID" value="KAI9262140.1"/>
    <property type="molecule type" value="Genomic_DNA"/>
</dbReference>
<feature type="transmembrane region" description="Helical" evidence="2">
    <location>
        <begin position="87"/>
        <end position="111"/>
    </location>
</feature>